<feature type="transmembrane region" description="Helical" evidence="1">
    <location>
        <begin position="168"/>
        <end position="187"/>
    </location>
</feature>
<keyword evidence="1" id="KW-0812">Transmembrane</keyword>
<comment type="caution">
    <text evidence="2">The sequence shown here is derived from an EMBL/GenBank/DDBJ whole genome shotgun (WGS) entry which is preliminary data.</text>
</comment>
<keyword evidence="3" id="KW-1185">Reference proteome</keyword>
<keyword evidence="1" id="KW-1133">Transmembrane helix</keyword>
<evidence type="ECO:0000256" key="1">
    <source>
        <dbReference type="SAM" id="Phobius"/>
    </source>
</evidence>
<name>A0ABP8B4C6_9SPHI</name>
<keyword evidence="1" id="KW-0472">Membrane</keyword>
<gene>
    <name evidence="2" type="ORF">GCM10022289_05550</name>
</gene>
<proteinExistence type="predicted"/>
<evidence type="ECO:0000313" key="3">
    <source>
        <dbReference type="Proteomes" id="UP001501772"/>
    </source>
</evidence>
<accession>A0ABP8B4C6</accession>
<protein>
    <submittedName>
        <fullName evidence="2">Uncharacterized protein</fullName>
    </submittedName>
</protein>
<feature type="transmembrane region" description="Helical" evidence="1">
    <location>
        <begin position="133"/>
        <end position="156"/>
    </location>
</feature>
<reference evidence="3" key="1">
    <citation type="journal article" date="2019" name="Int. J. Syst. Evol. Microbiol.">
        <title>The Global Catalogue of Microorganisms (GCM) 10K type strain sequencing project: providing services to taxonomists for standard genome sequencing and annotation.</title>
        <authorList>
            <consortium name="The Broad Institute Genomics Platform"/>
            <consortium name="The Broad Institute Genome Sequencing Center for Infectious Disease"/>
            <person name="Wu L."/>
            <person name="Ma J."/>
        </authorList>
    </citation>
    <scope>NUCLEOTIDE SEQUENCE [LARGE SCALE GENOMIC DNA]</scope>
    <source>
        <strain evidence="3">JCM 17626</strain>
    </source>
</reference>
<dbReference type="RefSeq" id="WP_344849233.1">
    <property type="nucleotide sequence ID" value="NZ_BAABBY010000001.1"/>
</dbReference>
<dbReference type="Proteomes" id="UP001501772">
    <property type="component" value="Unassembled WGS sequence"/>
</dbReference>
<dbReference type="EMBL" id="BAABBY010000001">
    <property type="protein sequence ID" value="GAA4197806.1"/>
    <property type="molecule type" value="Genomic_DNA"/>
</dbReference>
<sequence>MRNRIIKFNIILLCFIIPIPLYAGIGLADWSAKTPGSNEINNFSGNAIYLKNGDQIDNLNRWFFYKNHIIGEKDTIYTPVNEARYFVVDETTFKIDTFLNKDVWTNYLAEKNLKPKVWTRWYSNNWIFFSDDMASALTSMFYLSIPLVIFSLLLIYKSIKIEKLNFTKPYTLFTTFTLFILLIIWLLDKNPQSL</sequence>
<organism evidence="2 3">
    <name type="scientific">Pedobacter jeongneungensis</name>
    <dbReference type="NCBI Taxonomy" id="947309"/>
    <lineage>
        <taxon>Bacteria</taxon>
        <taxon>Pseudomonadati</taxon>
        <taxon>Bacteroidota</taxon>
        <taxon>Sphingobacteriia</taxon>
        <taxon>Sphingobacteriales</taxon>
        <taxon>Sphingobacteriaceae</taxon>
        <taxon>Pedobacter</taxon>
    </lineage>
</organism>
<evidence type="ECO:0000313" key="2">
    <source>
        <dbReference type="EMBL" id="GAA4197806.1"/>
    </source>
</evidence>
<feature type="transmembrane region" description="Helical" evidence="1">
    <location>
        <begin position="7"/>
        <end position="28"/>
    </location>
</feature>